<dbReference type="EMBL" id="LRRD01000058">
    <property type="protein sequence ID" value="KXW57457.1"/>
    <property type="molecule type" value="Genomic_DNA"/>
</dbReference>
<comment type="caution">
    <text evidence="2">The sequence shown here is derived from an EMBL/GenBank/DDBJ whole genome shotgun (WGS) entry which is preliminary data.</text>
</comment>
<keyword evidence="3" id="KW-1185">Reference proteome</keyword>
<name>A0A149VW58_9PROT</name>
<dbReference type="STRING" id="1789004.FEMY_20200"/>
<dbReference type="RefSeq" id="WP_156472694.1">
    <property type="nucleotide sequence ID" value="NZ_LRRD01000058.1"/>
</dbReference>
<keyword evidence="1" id="KW-1133">Transmembrane helix</keyword>
<accession>A0A149VW58</accession>
<keyword evidence="1" id="KW-0812">Transmembrane</keyword>
<evidence type="ECO:0000256" key="1">
    <source>
        <dbReference type="SAM" id="Phobius"/>
    </source>
</evidence>
<feature type="transmembrane region" description="Helical" evidence="1">
    <location>
        <begin position="32"/>
        <end position="52"/>
    </location>
</feature>
<sequence>MTSKTFWNSLTAVGTIAMAAAYFFAIMTSETFWIFLTAVGTIAMAVASFFAIRKDSLRERNTHIPFVTFYFFDCGENENLGPPGFRHLTHHPEHSAIRLSGYLRNLSATPAVDLKLDIYFRDDSSHVHEIQDIFIHDGLSASDRAKIERDITLDDVTPNQDGKFSIGIARLFYPPSKTGVDYPFAVVLSYKNILGDSFFSVYTMKDFMRKNANQLVSLMFFKGSERGLFTWKWMDRINQDIGSHNTD</sequence>
<reference evidence="2 3" key="1">
    <citation type="submission" date="2016-01" db="EMBL/GenBank/DDBJ databases">
        <title>Genome sequence of the acidophilic iron oxidising Ferrovum strain Z-31.</title>
        <authorList>
            <person name="Poehlein A."/>
            <person name="Ullrich S.R."/>
            <person name="Schloemann M."/>
            <person name="Muehling M."/>
            <person name="Daniel R."/>
        </authorList>
    </citation>
    <scope>NUCLEOTIDE SEQUENCE [LARGE SCALE GENOMIC DNA]</scope>
    <source>
        <strain evidence="2 3">Z-31</strain>
    </source>
</reference>
<protein>
    <submittedName>
        <fullName evidence="2">Uncharacterized protein</fullName>
    </submittedName>
</protein>
<proteinExistence type="predicted"/>
<feature type="transmembrane region" description="Helical" evidence="1">
    <location>
        <begin position="7"/>
        <end position="26"/>
    </location>
</feature>
<dbReference type="AlphaFoldDB" id="A0A149VW58"/>
<evidence type="ECO:0000313" key="2">
    <source>
        <dbReference type="EMBL" id="KXW57457.1"/>
    </source>
</evidence>
<dbReference type="Proteomes" id="UP000075653">
    <property type="component" value="Unassembled WGS sequence"/>
</dbReference>
<organism evidence="2 3">
    <name type="scientific">Ferrovum myxofaciens</name>
    <dbReference type="NCBI Taxonomy" id="416213"/>
    <lineage>
        <taxon>Bacteria</taxon>
        <taxon>Pseudomonadati</taxon>
        <taxon>Pseudomonadota</taxon>
        <taxon>Betaproteobacteria</taxon>
        <taxon>Ferrovales</taxon>
        <taxon>Ferrovaceae</taxon>
        <taxon>Ferrovum</taxon>
    </lineage>
</organism>
<evidence type="ECO:0000313" key="3">
    <source>
        <dbReference type="Proteomes" id="UP000075653"/>
    </source>
</evidence>
<gene>
    <name evidence="2" type="ORF">FEMY_20200</name>
</gene>
<dbReference type="PATRIC" id="fig|1789004.3.peg.2084"/>
<keyword evidence="1" id="KW-0472">Membrane</keyword>